<evidence type="ECO:0000313" key="6">
    <source>
        <dbReference type="RefSeq" id="XP_011072265.1"/>
    </source>
</evidence>
<dbReference type="GO" id="GO:0016567">
    <property type="term" value="P:protein ubiquitination"/>
    <property type="evidence" value="ECO:0007669"/>
    <property type="project" value="UniProtKB-UniPathway"/>
</dbReference>
<dbReference type="FunCoup" id="A0A6I9SXC6">
    <property type="interactions" value="1091"/>
</dbReference>
<evidence type="ECO:0000256" key="3">
    <source>
        <dbReference type="SAM" id="MobiDB-lite"/>
    </source>
</evidence>
<dbReference type="Pfam" id="PF03000">
    <property type="entry name" value="NPH3"/>
    <property type="match status" value="1"/>
</dbReference>
<dbReference type="GeneID" id="105157555"/>
<reference evidence="6" key="1">
    <citation type="submission" date="2025-08" db="UniProtKB">
        <authorList>
            <consortium name="RefSeq"/>
        </authorList>
    </citation>
    <scope>IDENTIFICATION</scope>
</reference>
<proteinExistence type="inferred from homology"/>
<dbReference type="RefSeq" id="XP_011072265.1">
    <property type="nucleotide sequence ID" value="XM_011073963.2"/>
</dbReference>
<dbReference type="AlphaFoldDB" id="A0A6I9SXC6"/>
<comment type="similarity">
    <text evidence="2">Belongs to the NPH3 family.</text>
</comment>
<dbReference type="InterPro" id="IPR043454">
    <property type="entry name" value="NPH3/RPT2-like"/>
</dbReference>
<dbReference type="Gramene" id="SIN_1005086.t">
    <property type="protein sequence ID" value="SIN_1005086.t"/>
    <property type="gene ID" value="SIN_1005086"/>
</dbReference>
<sequence length="393" mass="43960">MQNSSPESVTLSNKLARSPSDQRWSDDADILDMDGFIKTLLGIQGKGVRPDLIGSIITHYASKWIPDLAGDEPKSAVSSFQDSPESITVSWMKQKLLIETLVGILPSEKDSVPCNFLLRLLRLANMVGVEAKCLAKLEKRVSWQLDRASLKELMIPCFSHTCATLLDCELVLRLVRGFLSSEETVRSGAALAKVAKLVDCYLAEAAVDSHLTLPEFFALACAVPSHARSTDDGLYRAVDIYLKAHPGLPKQDRKRLCTLIDSRKLSAEASLHATRNERLPVRAVIQVLLSEQTKLSKQVDWSGPLSSGRSPAVGPEGPARCMSRREMFTQQMEMKRLKEDVLRLQSQCMKMEGVIEQMLEKKKGSFRWKKLLELQCLRPANDHDRFLNHYVEA</sequence>
<evidence type="ECO:0000259" key="4">
    <source>
        <dbReference type="PROSITE" id="PS51649"/>
    </source>
</evidence>
<protein>
    <submittedName>
        <fullName evidence="6">Root phototropism protein 3</fullName>
    </submittedName>
</protein>
<dbReference type="OrthoDB" id="680561at2759"/>
<dbReference type="KEGG" id="sind:105157555"/>
<gene>
    <name evidence="6" type="primary">LOC105157555</name>
</gene>
<accession>A0A6I9SXC6</accession>
<feature type="region of interest" description="Disordered" evidence="3">
    <location>
        <begin position="1"/>
        <end position="23"/>
    </location>
</feature>
<dbReference type="InterPro" id="IPR027356">
    <property type="entry name" value="NPH3_dom"/>
</dbReference>
<organism evidence="5 6">
    <name type="scientific">Sesamum indicum</name>
    <name type="common">Oriental sesame</name>
    <name type="synonym">Sesamum orientale</name>
    <dbReference type="NCBI Taxonomy" id="4182"/>
    <lineage>
        <taxon>Eukaryota</taxon>
        <taxon>Viridiplantae</taxon>
        <taxon>Streptophyta</taxon>
        <taxon>Embryophyta</taxon>
        <taxon>Tracheophyta</taxon>
        <taxon>Spermatophyta</taxon>
        <taxon>Magnoliopsida</taxon>
        <taxon>eudicotyledons</taxon>
        <taxon>Gunneridae</taxon>
        <taxon>Pentapetalae</taxon>
        <taxon>asterids</taxon>
        <taxon>lamiids</taxon>
        <taxon>Lamiales</taxon>
        <taxon>Pedaliaceae</taxon>
        <taxon>Sesamum</taxon>
    </lineage>
</organism>
<keyword evidence="5" id="KW-1185">Reference proteome</keyword>
<name>A0A6I9SXC6_SESIN</name>
<keyword evidence="1" id="KW-0833">Ubl conjugation pathway</keyword>
<evidence type="ECO:0000256" key="1">
    <source>
        <dbReference type="ARBA" id="ARBA00022786"/>
    </source>
</evidence>
<dbReference type="PANTHER" id="PTHR32370">
    <property type="entry name" value="OS12G0117600 PROTEIN"/>
    <property type="match status" value="1"/>
</dbReference>
<dbReference type="UniPathway" id="UPA00143"/>
<dbReference type="Proteomes" id="UP000504604">
    <property type="component" value="Linkage group LG3"/>
</dbReference>
<dbReference type="InParanoid" id="A0A6I9SXC6"/>
<feature type="domain" description="NPH3" evidence="4">
    <location>
        <begin position="22"/>
        <end position="294"/>
    </location>
</feature>
<dbReference type="PROSITE" id="PS51649">
    <property type="entry name" value="NPH3"/>
    <property type="match status" value="1"/>
</dbReference>
<evidence type="ECO:0000313" key="5">
    <source>
        <dbReference type="Proteomes" id="UP000504604"/>
    </source>
</evidence>
<feature type="compositionally biased region" description="Polar residues" evidence="3">
    <location>
        <begin position="1"/>
        <end position="22"/>
    </location>
</feature>
<evidence type="ECO:0000256" key="2">
    <source>
        <dbReference type="PROSITE-ProRule" id="PRU00982"/>
    </source>
</evidence>
<feature type="region of interest" description="Disordered" evidence="3">
    <location>
        <begin position="300"/>
        <end position="319"/>
    </location>
</feature>